<reference evidence="4" key="1">
    <citation type="journal article" date="2019" name="Int. J. Syst. Evol. Microbiol.">
        <title>The Global Catalogue of Microorganisms (GCM) 10K type strain sequencing project: providing services to taxonomists for standard genome sequencing and annotation.</title>
        <authorList>
            <consortium name="The Broad Institute Genomics Platform"/>
            <consortium name="The Broad Institute Genome Sequencing Center for Infectious Disease"/>
            <person name="Wu L."/>
            <person name="Ma J."/>
        </authorList>
    </citation>
    <scope>NUCLEOTIDE SEQUENCE [LARGE SCALE GENOMIC DNA]</scope>
    <source>
        <strain evidence="4">JCM 10367</strain>
    </source>
</reference>
<organism evidence="3 4">
    <name type="scientific">Streptomyces thermocarboxydovorans</name>
    <dbReference type="NCBI Taxonomy" id="59298"/>
    <lineage>
        <taxon>Bacteria</taxon>
        <taxon>Bacillati</taxon>
        <taxon>Actinomycetota</taxon>
        <taxon>Actinomycetes</taxon>
        <taxon>Kitasatosporales</taxon>
        <taxon>Streptomycetaceae</taxon>
        <taxon>Streptomyces</taxon>
    </lineage>
</organism>
<dbReference type="SUPFAM" id="SSF81296">
    <property type="entry name" value="E set domains"/>
    <property type="match status" value="1"/>
</dbReference>
<feature type="region of interest" description="Disordered" evidence="1">
    <location>
        <begin position="1"/>
        <end position="27"/>
    </location>
</feature>
<feature type="compositionally biased region" description="Low complexity" evidence="1">
    <location>
        <begin position="17"/>
        <end position="27"/>
    </location>
</feature>
<protein>
    <recommendedName>
        <fullName evidence="2">Galactose oxidase-like Early set domain-containing protein</fullName>
    </recommendedName>
</protein>
<evidence type="ECO:0000313" key="3">
    <source>
        <dbReference type="EMBL" id="GAA0628858.1"/>
    </source>
</evidence>
<dbReference type="EMBL" id="BAAAGU010000001">
    <property type="protein sequence ID" value="GAA0628858.1"/>
    <property type="molecule type" value="Genomic_DNA"/>
</dbReference>
<name>A0ABP3SBE3_9ACTN</name>
<dbReference type="Gene3D" id="2.60.40.10">
    <property type="entry name" value="Immunoglobulins"/>
    <property type="match status" value="1"/>
</dbReference>
<evidence type="ECO:0000259" key="2">
    <source>
        <dbReference type="Pfam" id="PF09118"/>
    </source>
</evidence>
<keyword evidence="4" id="KW-1185">Reference proteome</keyword>
<dbReference type="Pfam" id="PF09118">
    <property type="entry name" value="GO-like_E_set"/>
    <property type="match status" value="1"/>
</dbReference>
<comment type="caution">
    <text evidence="3">The sequence shown here is derived from an EMBL/GenBank/DDBJ whole genome shotgun (WGS) entry which is preliminary data.</text>
</comment>
<dbReference type="PANTHER" id="PTHR32208:SF21">
    <property type="entry name" value="LOW QUALITY PROTEIN: ALDEHYDE OXIDASE GLOX-LIKE"/>
    <property type="match status" value="1"/>
</dbReference>
<evidence type="ECO:0000256" key="1">
    <source>
        <dbReference type="SAM" id="MobiDB-lite"/>
    </source>
</evidence>
<dbReference type="InterPro" id="IPR015202">
    <property type="entry name" value="GO-like_E_set"/>
</dbReference>
<dbReference type="InterPro" id="IPR014756">
    <property type="entry name" value="Ig_E-set"/>
</dbReference>
<dbReference type="CDD" id="cd02851">
    <property type="entry name" value="E_set_GO_C"/>
    <property type="match status" value="1"/>
</dbReference>
<accession>A0ABP3SBE3</accession>
<dbReference type="InterPro" id="IPR013783">
    <property type="entry name" value="Ig-like_fold"/>
</dbReference>
<gene>
    <name evidence="3" type="ORF">GCM10009535_00190</name>
</gene>
<feature type="domain" description="Galactose oxidase-like Early set" evidence="2">
    <location>
        <begin position="32"/>
        <end position="85"/>
    </location>
</feature>
<dbReference type="Proteomes" id="UP001500724">
    <property type="component" value="Unassembled WGS sequence"/>
</dbReference>
<proteinExistence type="predicted"/>
<sequence length="86" mass="9493">MLPAGRLRRGGAEGTGPRRQGAARGVRQGYFTDVDQRSIALDLKRTKDGVTVTVPKNRNLVHSGWYMLFVVDDKGTPSKAQWVKVP</sequence>
<evidence type="ECO:0000313" key="4">
    <source>
        <dbReference type="Proteomes" id="UP001500724"/>
    </source>
</evidence>
<dbReference type="PANTHER" id="PTHR32208">
    <property type="entry name" value="SECRETED PROTEIN-RELATED"/>
    <property type="match status" value="1"/>
</dbReference>